<dbReference type="Proteomes" id="UP001589887">
    <property type="component" value="Unassembled WGS sequence"/>
</dbReference>
<comment type="caution">
    <text evidence="2">The sequence shown here is derived from an EMBL/GenBank/DDBJ whole genome shotgun (WGS) entry which is preliminary data.</text>
</comment>
<proteinExistence type="predicted"/>
<feature type="compositionally biased region" description="Low complexity" evidence="1">
    <location>
        <begin position="32"/>
        <end position="49"/>
    </location>
</feature>
<name>A0ABV6TFY4_9ACTN</name>
<sequence length="144" mass="16260">MFGRRRHARKLDAPFTDCPPLPQYPSGYWPQTTSTPATPAPSAAPAAPTVEDFLPPDLRVDAGMNRFMEWGRPLVLDGEVRACPQCAAYRDWVILCTQGQIWLHCRYGHQSLEPRLDVAWYNRNSGPLDSTFDTLDEGLRHIGH</sequence>
<evidence type="ECO:0000313" key="2">
    <source>
        <dbReference type="EMBL" id="MFC0844687.1"/>
    </source>
</evidence>
<organism evidence="2 3">
    <name type="scientific">Streptomyces noboritoensis</name>
    <dbReference type="NCBI Taxonomy" id="67337"/>
    <lineage>
        <taxon>Bacteria</taxon>
        <taxon>Bacillati</taxon>
        <taxon>Actinomycetota</taxon>
        <taxon>Actinomycetes</taxon>
        <taxon>Kitasatosporales</taxon>
        <taxon>Streptomycetaceae</taxon>
        <taxon>Streptomyces</taxon>
    </lineage>
</organism>
<gene>
    <name evidence="2" type="ORF">ACFH04_13360</name>
</gene>
<feature type="region of interest" description="Disordered" evidence="1">
    <location>
        <begin position="26"/>
        <end position="50"/>
    </location>
</feature>
<evidence type="ECO:0000256" key="1">
    <source>
        <dbReference type="SAM" id="MobiDB-lite"/>
    </source>
</evidence>
<evidence type="ECO:0000313" key="3">
    <source>
        <dbReference type="Proteomes" id="UP001589887"/>
    </source>
</evidence>
<protein>
    <submittedName>
        <fullName evidence="2">Uncharacterized protein</fullName>
    </submittedName>
</protein>
<dbReference type="EMBL" id="JBHMQV010000009">
    <property type="protein sequence ID" value="MFC0844687.1"/>
    <property type="molecule type" value="Genomic_DNA"/>
</dbReference>
<reference evidence="2 3" key="1">
    <citation type="submission" date="2024-09" db="EMBL/GenBank/DDBJ databases">
        <authorList>
            <person name="Sun Q."/>
            <person name="Mori K."/>
        </authorList>
    </citation>
    <scope>NUCLEOTIDE SEQUENCE [LARGE SCALE GENOMIC DNA]</scope>
    <source>
        <strain evidence="2 3">JCM 4557</strain>
    </source>
</reference>
<accession>A0ABV6TFY4</accession>
<dbReference type="RefSeq" id="WP_394319093.1">
    <property type="nucleotide sequence ID" value="NZ_JBHMQV010000009.1"/>
</dbReference>
<keyword evidence="3" id="KW-1185">Reference proteome</keyword>